<feature type="transmembrane region" description="Helical" evidence="1">
    <location>
        <begin position="179"/>
        <end position="199"/>
    </location>
</feature>
<dbReference type="InterPro" id="IPR003675">
    <property type="entry name" value="Rce1/LyrA-like_dom"/>
</dbReference>
<keyword evidence="1" id="KW-0812">Transmembrane</keyword>
<evidence type="ECO:0000256" key="1">
    <source>
        <dbReference type="SAM" id="Phobius"/>
    </source>
</evidence>
<feature type="transmembrane region" description="Helical" evidence="1">
    <location>
        <begin position="30"/>
        <end position="53"/>
    </location>
</feature>
<organism evidence="3 4">
    <name type="scientific">Saccharopolyspora cebuensis</name>
    <dbReference type="NCBI Taxonomy" id="418759"/>
    <lineage>
        <taxon>Bacteria</taxon>
        <taxon>Bacillati</taxon>
        <taxon>Actinomycetota</taxon>
        <taxon>Actinomycetes</taxon>
        <taxon>Pseudonocardiales</taxon>
        <taxon>Pseudonocardiaceae</taxon>
        <taxon>Saccharopolyspora</taxon>
    </lineage>
</organism>
<evidence type="ECO:0000313" key="4">
    <source>
        <dbReference type="Proteomes" id="UP001564626"/>
    </source>
</evidence>
<feature type="transmembrane region" description="Helical" evidence="1">
    <location>
        <begin position="205"/>
        <end position="226"/>
    </location>
</feature>
<dbReference type="Pfam" id="PF02517">
    <property type="entry name" value="Rce1-like"/>
    <property type="match status" value="1"/>
</dbReference>
<dbReference type="InterPro" id="IPR042150">
    <property type="entry name" value="MmRce1-like"/>
</dbReference>
<reference evidence="3 4" key="1">
    <citation type="submission" date="2024-08" db="EMBL/GenBank/DDBJ databases">
        <title>Genome mining of Saccharopolyspora cebuensis PGLac3 from Nigerian medicinal plant.</title>
        <authorList>
            <person name="Ezeobiora C.E."/>
            <person name="Igbokwe N.H."/>
            <person name="Amin D.H."/>
            <person name="Mendie U.E."/>
        </authorList>
    </citation>
    <scope>NUCLEOTIDE SEQUENCE [LARGE SCALE GENOMIC DNA]</scope>
    <source>
        <strain evidence="3 4">PGLac3</strain>
    </source>
</reference>
<feature type="domain" description="CAAX prenyl protease 2/Lysostaphin resistance protein A-like" evidence="2">
    <location>
        <begin position="145"/>
        <end position="245"/>
    </location>
</feature>
<feature type="transmembrane region" description="Helical" evidence="1">
    <location>
        <begin position="233"/>
        <end position="256"/>
    </location>
</feature>
<dbReference type="Proteomes" id="UP001564626">
    <property type="component" value="Unassembled WGS sequence"/>
</dbReference>
<feature type="transmembrane region" description="Helical" evidence="1">
    <location>
        <begin position="83"/>
        <end position="108"/>
    </location>
</feature>
<sequence>MRRDLVLFLLVALGGAWLVAAPLWWSGAGLATPGFALVAAAMMFTPALGVLAVRLADRSTPARRWARDTGLGFGPSPKRTVGLLLAAYFGTPLLSALAVGISAAVGVLELDLAGFGLFTAQLEAAGVQPRGGAGALVAGQLVTMVLVAPALNAVLAFGEEWGWRGWLLPRLARHGVWPGLLLSGLIWGIWHAPVTALGYNYPHLGAWAAVLFTGFCVLCGLLLGWLRLRSGSVWPAVVGHGALNASAGLPLLLGSAEAPPNMALAGLVGLVGWAVLAVLAAVLLRSSPGGADVPVERGRLRSSA</sequence>
<feature type="transmembrane region" description="Helical" evidence="1">
    <location>
        <begin position="262"/>
        <end position="284"/>
    </location>
</feature>
<dbReference type="PANTHER" id="PTHR35797">
    <property type="entry name" value="PROTEASE-RELATED"/>
    <property type="match status" value="1"/>
</dbReference>
<proteinExistence type="predicted"/>
<keyword evidence="4" id="KW-1185">Reference proteome</keyword>
<protein>
    <submittedName>
        <fullName evidence="3">Lysostaphin resistance A-like protein</fullName>
    </submittedName>
</protein>
<accession>A0ABV4CCK5</accession>
<dbReference type="RefSeq" id="WP_345367775.1">
    <property type="nucleotide sequence ID" value="NZ_BAABII010000019.1"/>
</dbReference>
<comment type="caution">
    <text evidence="3">The sequence shown here is derived from an EMBL/GenBank/DDBJ whole genome shotgun (WGS) entry which is preliminary data.</text>
</comment>
<feature type="transmembrane region" description="Helical" evidence="1">
    <location>
        <begin position="137"/>
        <end position="158"/>
    </location>
</feature>
<name>A0ABV4CCK5_9PSEU</name>
<keyword evidence="1" id="KW-0472">Membrane</keyword>
<keyword evidence="1" id="KW-1133">Transmembrane helix</keyword>
<dbReference type="EMBL" id="JBGEHV010000006">
    <property type="protein sequence ID" value="MEY8038825.1"/>
    <property type="molecule type" value="Genomic_DNA"/>
</dbReference>
<evidence type="ECO:0000259" key="2">
    <source>
        <dbReference type="Pfam" id="PF02517"/>
    </source>
</evidence>
<evidence type="ECO:0000313" key="3">
    <source>
        <dbReference type="EMBL" id="MEY8038825.1"/>
    </source>
</evidence>
<dbReference type="PANTHER" id="PTHR35797:SF1">
    <property type="entry name" value="PROTEASE"/>
    <property type="match status" value="1"/>
</dbReference>
<gene>
    <name evidence="3" type="ORF">AB8O55_05410</name>
</gene>